<keyword evidence="4" id="KW-0443">Lipid metabolism</keyword>
<dbReference type="GO" id="GO:0016042">
    <property type="term" value="P:lipid catabolic process"/>
    <property type="evidence" value="ECO:0007669"/>
    <property type="project" value="UniProtKB-KW"/>
</dbReference>
<feature type="region of interest" description="Disordered" evidence="5">
    <location>
        <begin position="662"/>
        <end position="683"/>
    </location>
</feature>
<dbReference type="Proteomes" id="UP001373714">
    <property type="component" value="Unassembled WGS sequence"/>
</dbReference>
<dbReference type="Pfam" id="PF03403">
    <property type="entry name" value="PAF-AH_p_II"/>
    <property type="match status" value="2"/>
</dbReference>
<feature type="region of interest" description="Disordered" evidence="5">
    <location>
        <begin position="168"/>
        <end position="254"/>
    </location>
</feature>
<dbReference type="SUPFAM" id="SSF53474">
    <property type="entry name" value="alpha/beta-Hydrolases"/>
    <property type="match status" value="1"/>
</dbReference>
<dbReference type="GO" id="GO:0003847">
    <property type="term" value="F:1-alkyl-2-acetylglycerophosphocholine esterase activity"/>
    <property type="evidence" value="ECO:0007669"/>
    <property type="project" value="UniProtKB-EC"/>
</dbReference>
<dbReference type="PANTHER" id="PTHR10272">
    <property type="entry name" value="PLATELET-ACTIVATING FACTOR ACETYLHYDROLASE"/>
    <property type="match status" value="1"/>
</dbReference>
<evidence type="ECO:0000313" key="7">
    <source>
        <dbReference type="Proteomes" id="UP001373714"/>
    </source>
</evidence>
<dbReference type="InterPro" id="IPR029058">
    <property type="entry name" value="AB_hydrolase_fold"/>
</dbReference>
<dbReference type="AlphaFoldDB" id="A0AAV9UDZ3"/>
<dbReference type="EC" id="3.1.1.47" evidence="1"/>
<feature type="compositionally biased region" description="Polar residues" evidence="5">
    <location>
        <begin position="204"/>
        <end position="221"/>
    </location>
</feature>
<organism evidence="6 7">
    <name type="scientific">Orbilia blumenaviensis</name>
    <dbReference type="NCBI Taxonomy" id="1796055"/>
    <lineage>
        <taxon>Eukaryota</taxon>
        <taxon>Fungi</taxon>
        <taxon>Dikarya</taxon>
        <taxon>Ascomycota</taxon>
        <taxon>Pezizomycotina</taxon>
        <taxon>Orbiliomycetes</taxon>
        <taxon>Orbiliales</taxon>
        <taxon>Orbiliaceae</taxon>
        <taxon>Orbilia</taxon>
    </lineage>
</organism>
<dbReference type="Gene3D" id="3.40.50.1820">
    <property type="entry name" value="alpha/beta hydrolase"/>
    <property type="match status" value="2"/>
</dbReference>
<evidence type="ECO:0000313" key="6">
    <source>
        <dbReference type="EMBL" id="KAK6340367.1"/>
    </source>
</evidence>
<protein>
    <recommendedName>
        <fullName evidence="1">1-alkyl-2-acetylglycerophosphocholine esterase</fullName>
        <ecNumber evidence="1">3.1.1.47</ecNumber>
    </recommendedName>
</protein>
<evidence type="ECO:0000256" key="1">
    <source>
        <dbReference type="ARBA" id="ARBA00013201"/>
    </source>
</evidence>
<evidence type="ECO:0000256" key="2">
    <source>
        <dbReference type="ARBA" id="ARBA00022801"/>
    </source>
</evidence>
<dbReference type="EMBL" id="JAVHNS010000011">
    <property type="protein sequence ID" value="KAK6340367.1"/>
    <property type="molecule type" value="Genomic_DNA"/>
</dbReference>
<feature type="compositionally biased region" description="Basic and acidic residues" evidence="5">
    <location>
        <begin position="238"/>
        <end position="251"/>
    </location>
</feature>
<keyword evidence="3" id="KW-0442">Lipid degradation</keyword>
<dbReference type="PANTHER" id="PTHR10272:SF7">
    <property type="entry name" value="PHOSPHOLIPASE-RELATED"/>
    <property type="match status" value="1"/>
</dbReference>
<name>A0AAV9UDZ3_9PEZI</name>
<accession>A0AAV9UDZ3</accession>
<evidence type="ECO:0000256" key="4">
    <source>
        <dbReference type="ARBA" id="ARBA00023098"/>
    </source>
</evidence>
<proteinExistence type="predicted"/>
<reference evidence="6 7" key="1">
    <citation type="submission" date="2019-10" db="EMBL/GenBank/DDBJ databases">
        <authorList>
            <person name="Palmer J.M."/>
        </authorList>
    </citation>
    <scope>NUCLEOTIDE SEQUENCE [LARGE SCALE GENOMIC DNA]</scope>
    <source>
        <strain evidence="6 7">TWF730</strain>
    </source>
</reference>
<keyword evidence="2" id="KW-0378">Hydrolase</keyword>
<keyword evidence="7" id="KW-1185">Reference proteome</keyword>
<comment type="caution">
    <text evidence="6">The sequence shown here is derived from an EMBL/GenBank/DDBJ whole genome shotgun (WGS) entry which is preliminary data.</text>
</comment>
<evidence type="ECO:0000256" key="5">
    <source>
        <dbReference type="SAM" id="MobiDB-lite"/>
    </source>
</evidence>
<evidence type="ECO:0000256" key="3">
    <source>
        <dbReference type="ARBA" id="ARBA00022963"/>
    </source>
</evidence>
<gene>
    <name evidence="6" type="ORF">TWF730_002127</name>
</gene>
<sequence>MTSILSRLSPVPYFPSYKGPYEVGTIDLELPVSPFVDSGLSTPCPSHSDIPTIQFRIFYPAALKDQATGVQGANWVPSPRKEYVAAYCRFAGASEFLASVLSYIPRHLYYIKIPAYANHNILGTPSKFPVVIFSHGLGGTRNTYSYITASLAAHGCIVFCPEHRDGSAPATFIREPKRKSGLTELRKGNDLNNPPKVDVDGVPQTPSSSGSDTEETSAGNSSHDENEKNQMDGASGSKDQENGKEKKEKTHISKRKGIVRRRIDYISQAHEISPITAAIRNRQLEIRLWEIGVLYAAVRELNKGWREECVDEDLYLAGVKASDVSHLLKMFEGRLDIDSPGSITWVGHSFGAATTTQFVKSCWYAPIFRQNGELKEPLYIPAEYLLRHFHPDGAIGKTSKAPGTVLLDTWCLPLLGDRTRAIWKLPIPGPTVGVFSQQFFKWKENLRGFRHVMNRKGGVFESEWFKEVQEEEGQAPTISIPTSPEATKQEVLPQVHKLRRTSSLDVTPQLPTGFRQGDESKLNEGEPVETAISELENVEALSLQRTQSRKSQRSIPGQPDRRFYYVVDSAHMSQSDFGILFPTSAKYLMGVSDSEAVLNLNVRALVEFLRECGKKVAGYGKEERDAEIFGDGVVKGWELVDLELGDEGLKKAEGLKILKEKAEETTKGNDKANADAKENGPRL</sequence>